<keyword evidence="5" id="KW-0804">Transcription</keyword>
<evidence type="ECO:0000259" key="9">
    <source>
        <dbReference type="PROSITE" id="PS51755"/>
    </source>
</evidence>
<comment type="caution">
    <text evidence="10">The sequence shown here is derived from an EMBL/GenBank/DDBJ whole genome shotgun (WGS) entry which is preliminary data.</text>
</comment>
<dbReference type="SMART" id="SM01043">
    <property type="entry name" value="BTAD"/>
    <property type="match status" value="1"/>
</dbReference>
<protein>
    <submittedName>
        <fullName evidence="10">Response regulator</fullName>
    </submittedName>
</protein>
<dbReference type="Proteomes" id="UP000553776">
    <property type="component" value="Unassembled WGS sequence"/>
</dbReference>
<dbReference type="GO" id="GO:0003677">
    <property type="term" value="F:DNA binding"/>
    <property type="evidence" value="ECO:0007669"/>
    <property type="project" value="UniProtKB-UniRule"/>
</dbReference>
<dbReference type="Gene3D" id="3.40.50.2300">
    <property type="match status" value="1"/>
</dbReference>
<dbReference type="InterPro" id="IPR011990">
    <property type="entry name" value="TPR-like_helical_dom_sf"/>
</dbReference>
<dbReference type="RefSeq" id="WP_185137681.1">
    <property type="nucleotide sequence ID" value="NZ_JACJVR010000077.1"/>
</dbReference>
<dbReference type="Gene3D" id="1.25.40.10">
    <property type="entry name" value="Tetratricopeptide repeat domain"/>
    <property type="match status" value="1"/>
</dbReference>
<dbReference type="InterPro" id="IPR001789">
    <property type="entry name" value="Sig_transdc_resp-reg_receiver"/>
</dbReference>
<gene>
    <name evidence="10" type="ORF">H7B90_20105</name>
</gene>
<dbReference type="GO" id="GO:0000160">
    <property type="term" value="P:phosphorelay signal transduction system"/>
    <property type="evidence" value="ECO:0007669"/>
    <property type="project" value="UniProtKB-KW"/>
</dbReference>
<evidence type="ECO:0000259" key="8">
    <source>
        <dbReference type="PROSITE" id="PS50110"/>
    </source>
</evidence>
<name>A0A841U5Z1_9BACL</name>
<dbReference type="SUPFAM" id="SSF52172">
    <property type="entry name" value="CheY-like"/>
    <property type="match status" value="1"/>
</dbReference>
<evidence type="ECO:0000256" key="5">
    <source>
        <dbReference type="ARBA" id="ARBA00023163"/>
    </source>
</evidence>
<dbReference type="SUPFAM" id="SSF48452">
    <property type="entry name" value="TPR-like"/>
    <property type="match status" value="1"/>
</dbReference>
<dbReference type="SMART" id="SM00448">
    <property type="entry name" value="REC"/>
    <property type="match status" value="1"/>
</dbReference>
<evidence type="ECO:0000256" key="6">
    <source>
        <dbReference type="PROSITE-ProRule" id="PRU00169"/>
    </source>
</evidence>
<dbReference type="PANTHER" id="PTHR35807">
    <property type="entry name" value="TRANSCRIPTIONAL REGULATOR REDD-RELATED"/>
    <property type="match status" value="1"/>
</dbReference>
<dbReference type="Pfam" id="PF00486">
    <property type="entry name" value="Trans_reg_C"/>
    <property type="match status" value="1"/>
</dbReference>
<feature type="DNA-binding region" description="OmpR/PhoB-type" evidence="7">
    <location>
        <begin position="132"/>
        <end position="238"/>
    </location>
</feature>
<evidence type="ECO:0000313" key="10">
    <source>
        <dbReference type="EMBL" id="MBB6693703.1"/>
    </source>
</evidence>
<dbReference type="PROSITE" id="PS51755">
    <property type="entry name" value="OMPR_PHOB"/>
    <property type="match status" value="1"/>
</dbReference>
<organism evidence="10 11">
    <name type="scientific">Cohnella xylanilytica</name>
    <dbReference type="NCBI Taxonomy" id="557555"/>
    <lineage>
        <taxon>Bacteria</taxon>
        <taxon>Bacillati</taxon>
        <taxon>Bacillota</taxon>
        <taxon>Bacilli</taxon>
        <taxon>Bacillales</taxon>
        <taxon>Paenibacillaceae</taxon>
        <taxon>Cohnella</taxon>
    </lineage>
</organism>
<dbReference type="InterPro" id="IPR016032">
    <property type="entry name" value="Sig_transdc_resp-reg_C-effctor"/>
</dbReference>
<dbReference type="InterPro" id="IPR051677">
    <property type="entry name" value="AfsR-DnrI-RedD_regulator"/>
</dbReference>
<feature type="domain" description="Response regulatory" evidence="8">
    <location>
        <begin position="2"/>
        <end position="117"/>
    </location>
</feature>
<dbReference type="PANTHER" id="PTHR35807:SF2">
    <property type="entry name" value="TRANSCRIPTIONAL ACTIVATOR DOMAIN"/>
    <property type="match status" value="1"/>
</dbReference>
<dbReference type="InterPro" id="IPR036388">
    <property type="entry name" value="WH-like_DNA-bd_sf"/>
</dbReference>
<evidence type="ECO:0000256" key="4">
    <source>
        <dbReference type="ARBA" id="ARBA00023125"/>
    </source>
</evidence>
<keyword evidence="2" id="KW-0902">Two-component regulatory system</keyword>
<dbReference type="InterPro" id="IPR005158">
    <property type="entry name" value="BTAD"/>
</dbReference>
<keyword evidence="11" id="KW-1185">Reference proteome</keyword>
<evidence type="ECO:0000256" key="1">
    <source>
        <dbReference type="ARBA" id="ARBA00005820"/>
    </source>
</evidence>
<dbReference type="GO" id="GO:0006355">
    <property type="term" value="P:regulation of DNA-templated transcription"/>
    <property type="evidence" value="ECO:0007669"/>
    <property type="project" value="InterPro"/>
</dbReference>
<reference evidence="10 11" key="1">
    <citation type="submission" date="2020-08" db="EMBL/GenBank/DDBJ databases">
        <title>Cohnella phylogeny.</title>
        <authorList>
            <person name="Dunlap C."/>
        </authorList>
    </citation>
    <scope>NUCLEOTIDE SEQUENCE [LARGE SCALE GENOMIC DNA]</scope>
    <source>
        <strain evidence="10 11">DSM 25239</strain>
    </source>
</reference>
<comment type="similarity">
    <text evidence="1">Belongs to the AfsR/DnrI/RedD regulatory family.</text>
</comment>
<evidence type="ECO:0000256" key="7">
    <source>
        <dbReference type="PROSITE-ProRule" id="PRU01091"/>
    </source>
</evidence>
<evidence type="ECO:0000256" key="3">
    <source>
        <dbReference type="ARBA" id="ARBA00023015"/>
    </source>
</evidence>
<dbReference type="InterPro" id="IPR001867">
    <property type="entry name" value="OmpR/PhoB-type_DNA-bd"/>
</dbReference>
<evidence type="ECO:0000256" key="2">
    <source>
        <dbReference type="ARBA" id="ARBA00023012"/>
    </source>
</evidence>
<feature type="modified residue" description="4-aspartylphosphate" evidence="6">
    <location>
        <position position="54"/>
    </location>
</feature>
<dbReference type="PROSITE" id="PS50110">
    <property type="entry name" value="RESPONSE_REGULATORY"/>
    <property type="match status" value="1"/>
</dbReference>
<dbReference type="Gene3D" id="1.10.10.10">
    <property type="entry name" value="Winged helix-like DNA-binding domain superfamily/Winged helix DNA-binding domain"/>
    <property type="match status" value="1"/>
</dbReference>
<dbReference type="SMART" id="SM00862">
    <property type="entry name" value="Trans_reg_C"/>
    <property type="match status" value="1"/>
</dbReference>
<evidence type="ECO:0000313" key="11">
    <source>
        <dbReference type="Proteomes" id="UP000553776"/>
    </source>
</evidence>
<sequence length="393" mass="46350">MRALIVDDEQLALIGLKNQIERLFPEVEVVDTYTDSSEVMFGVRTHRPDVVFLDIHMPETDGLELGRQIQAAAPGTEIVFVSGYDAYAVKAFELYALDYLLKPVPGERLRQTILRLQHKLQLQHHLNQQTAKNEADADRPLICCFNRLQFKPPGKEVMPVKWRTTKAQELFAYLLHHRNRVVGRSVLLELLWPDLEEEKATKQLYTTIYFIRQTLKQYGMDTITIQSGEGEAGYRLELGEARIDSEEWERDMMRLASLDADTVESYERVLNKYQGRYLASYDYLWAEHERERLRLLWLYNMRKLSDFYERQGDIRRSIQICRAIQQMLPEEEETYLALMKLCDAIDDKIGVEEHYLLLKMKVERELEIPISPEILQWYNSWRSKVFQEQANIH</sequence>
<keyword evidence="3" id="KW-0805">Transcription regulation</keyword>
<dbReference type="AlphaFoldDB" id="A0A841U5Z1"/>
<keyword evidence="4 7" id="KW-0238">DNA-binding</keyword>
<proteinExistence type="inferred from homology"/>
<feature type="domain" description="OmpR/PhoB-type" evidence="9">
    <location>
        <begin position="132"/>
        <end position="238"/>
    </location>
</feature>
<accession>A0A841U5Z1</accession>
<dbReference type="EMBL" id="JACJVR010000077">
    <property type="protein sequence ID" value="MBB6693703.1"/>
    <property type="molecule type" value="Genomic_DNA"/>
</dbReference>
<dbReference type="SUPFAM" id="SSF46894">
    <property type="entry name" value="C-terminal effector domain of the bipartite response regulators"/>
    <property type="match status" value="1"/>
</dbReference>
<keyword evidence="6" id="KW-0597">Phosphoprotein</keyword>
<dbReference type="Pfam" id="PF00072">
    <property type="entry name" value="Response_reg"/>
    <property type="match status" value="1"/>
</dbReference>
<dbReference type="InterPro" id="IPR011006">
    <property type="entry name" value="CheY-like_superfamily"/>
</dbReference>